<dbReference type="Proteomes" id="UP000285882">
    <property type="component" value="Chromosome"/>
</dbReference>
<proteinExistence type="predicted"/>
<dbReference type="Pfam" id="PF07901">
    <property type="entry name" value="DUF1672"/>
    <property type="match status" value="1"/>
</dbReference>
<name>A0ABX5Q5N7_9BACL</name>
<gene>
    <name evidence="1" type="ORF">C0674_04605</name>
</gene>
<protein>
    <recommendedName>
        <fullName evidence="3">DUF1672 domain-containing protein</fullName>
    </recommendedName>
</protein>
<keyword evidence="2" id="KW-1185">Reference proteome</keyword>
<evidence type="ECO:0000313" key="1">
    <source>
        <dbReference type="EMBL" id="QAA21955.1"/>
    </source>
</evidence>
<accession>A0ABX5Q5N7</accession>
<evidence type="ECO:0008006" key="3">
    <source>
        <dbReference type="Google" id="ProtNLM"/>
    </source>
</evidence>
<sequence>MTTPYLTPYREAHPLKTKKLVIPTLILSILLGGCSILENDHQGTSSTKKEQEKHYENNFISVQKYTGQGYWSENGERNNRIAEENRNQVIQAVKHFFQTNYKTEVKVHNLVGNENGITVFVESIGELHFYTYAVVPIKGNKILTDRVWTQKEDVDDAIRTGIYALVYDQQFKNLDNYIQKLVLKDPIIGLRQEAVEKVGGNGYSTPYYYVSMTRDTVSVDLNNLYLKHPKWSSDEWKKALTTAKIDPKLVSIAVQLYMKKPDEKPNKSIMNEIVSGIEKGKAFPQGSYNIVLHSNRINKATARGEEKNELERANPNQIIKY</sequence>
<reference evidence="1 2" key="1">
    <citation type="submission" date="2018-01" db="EMBL/GenBank/DDBJ databases">
        <title>Complete genome sequencing of Sporolactobacillus terrae DLG3.</title>
        <authorList>
            <person name="Nam Y.-D."/>
            <person name="Kang J."/>
            <person name="Chung W.-H."/>
        </authorList>
    </citation>
    <scope>NUCLEOTIDE SEQUENCE [LARGE SCALE GENOMIC DNA]</scope>
    <source>
        <strain evidence="1 2">DLG3</strain>
    </source>
</reference>
<dbReference type="EMBL" id="CP025688">
    <property type="protein sequence ID" value="QAA21955.1"/>
    <property type="molecule type" value="Genomic_DNA"/>
</dbReference>
<evidence type="ECO:0000313" key="2">
    <source>
        <dbReference type="Proteomes" id="UP000285882"/>
    </source>
</evidence>
<dbReference type="InterPro" id="IPR012873">
    <property type="entry name" value="DUF1672"/>
</dbReference>
<organism evidence="1 2">
    <name type="scientific">Sporolactobacillus terrae</name>
    <dbReference type="NCBI Taxonomy" id="269673"/>
    <lineage>
        <taxon>Bacteria</taxon>
        <taxon>Bacillati</taxon>
        <taxon>Bacillota</taxon>
        <taxon>Bacilli</taxon>
        <taxon>Bacillales</taxon>
        <taxon>Sporolactobacillaceae</taxon>
        <taxon>Sporolactobacillus</taxon>
    </lineage>
</organism>